<dbReference type="Proteomes" id="UP000291084">
    <property type="component" value="Chromosome 2"/>
</dbReference>
<sequence length="109" mass="11616">MQRLRLRAQLVRADFAVDLLAVKIAVAITGRANYGLQRAVLSCGQELAAAIDGVTADADGMILLTFSVSARPRGAAFATGVNGGRNSLSCAHFRPGRRVSEGIVNRRRH</sequence>
<reference evidence="1 2" key="1">
    <citation type="journal article" date="2015" name="Sci. Rep.">
        <title>The power of single molecule real-time sequencing technology in the de novo assembly of a eukaryotic genome.</title>
        <authorList>
            <person name="Sakai H."/>
            <person name="Naito K."/>
            <person name="Ogiso-Tanaka E."/>
            <person name="Takahashi Y."/>
            <person name="Iseki K."/>
            <person name="Muto C."/>
            <person name="Satou K."/>
            <person name="Teruya K."/>
            <person name="Shiroma A."/>
            <person name="Shimoji M."/>
            <person name="Hirano T."/>
            <person name="Itoh T."/>
            <person name="Kaga A."/>
            <person name="Tomooka N."/>
        </authorList>
    </citation>
    <scope>NUCLEOTIDE SEQUENCE [LARGE SCALE GENOMIC DNA]</scope>
    <source>
        <strain evidence="2">cv. Shumari</strain>
    </source>
</reference>
<evidence type="ECO:0000313" key="2">
    <source>
        <dbReference type="Proteomes" id="UP000291084"/>
    </source>
</evidence>
<dbReference type="EMBL" id="AP015035">
    <property type="protein sequence ID" value="BAT78445.1"/>
    <property type="molecule type" value="Genomic_DNA"/>
</dbReference>
<gene>
    <name evidence="1" type="primary">Vigan.02G112100</name>
    <name evidence="1" type="ORF">VIGAN_02112100</name>
</gene>
<keyword evidence="2" id="KW-1185">Reference proteome</keyword>
<accession>A0A0S3RD75</accession>
<evidence type="ECO:0000313" key="1">
    <source>
        <dbReference type="EMBL" id="BAT78445.1"/>
    </source>
</evidence>
<dbReference type="AlphaFoldDB" id="A0A0S3RD75"/>
<proteinExistence type="predicted"/>
<name>A0A0S3RD75_PHAAN</name>
<protein>
    <submittedName>
        <fullName evidence="1">Uncharacterized protein</fullName>
    </submittedName>
</protein>
<organism evidence="1 2">
    <name type="scientific">Vigna angularis var. angularis</name>
    <dbReference type="NCBI Taxonomy" id="157739"/>
    <lineage>
        <taxon>Eukaryota</taxon>
        <taxon>Viridiplantae</taxon>
        <taxon>Streptophyta</taxon>
        <taxon>Embryophyta</taxon>
        <taxon>Tracheophyta</taxon>
        <taxon>Spermatophyta</taxon>
        <taxon>Magnoliopsida</taxon>
        <taxon>eudicotyledons</taxon>
        <taxon>Gunneridae</taxon>
        <taxon>Pentapetalae</taxon>
        <taxon>rosids</taxon>
        <taxon>fabids</taxon>
        <taxon>Fabales</taxon>
        <taxon>Fabaceae</taxon>
        <taxon>Papilionoideae</taxon>
        <taxon>50 kb inversion clade</taxon>
        <taxon>NPAAA clade</taxon>
        <taxon>indigoferoid/millettioid clade</taxon>
        <taxon>Phaseoleae</taxon>
        <taxon>Vigna</taxon>
    </lineage>
</organism>